<sequence length="452" mass="47563">MSPTTNTALRPMRWGALILGVVLAAVLLILSSPGAAHAAAPDTPGADQEETDFYFGGVITFDDEPVPDVTMSISGNGFEAATITDAEGRWRLYVPAKETYTLVVDENTLPEGVIVDPALLTEGLQPVSGTTGSFEVEFGLTKTKIVNLFLGEGQRVTQSFVDQLLIRVVNGLNFGLLLALAAMGAALIYGTTGLSNFAHGEMVTWGALVTMIATTTFALPLWLAIVAALAAGALLGLILDAGLWRRLRHRGLGVVQLMIVSIGLSLALRYTFQFVVGGSTSQLPGASPTPIQIGPIQVSYIDLVSMGVSVAAILGVAFFLLRTRIGKATRAISDNPQLAASSGIDVDRVVRIVWVLAATLAAVSGVLWAYFRPGVRWDMGTQMLLLIFAAITLGGLGTAFGALLGALIVGVVVETSTLWIPSDLKYAGALVVLILILLVRPQGLLGRKERLG</sequence>
<feature type="transmembrane region" description="Helical" evidence="10">
    <location>
        <begin position="300"/>
        <end position="321"/>
    </location>
</feature>
<evidence type="ECO:0000313" key="12">
    <source>
        <dbReference type="EMBL" id="WEK13619.1"/>
    </source>
</evidence>
<dbReference type="Proteomes" id="UP001213972">
    <property type="component" value="Chromosome"/>
</dbReference>
<protein>
    <submittedName>
        <fullName evidence="12">Branched-chain amino acid ABC transporter permease</fullName>
    </submittedName>
</protein>
<evidence type="ECO:0000256" key="11">
    <source>
        <dbReference type="SAM" id="SignalP"/>
    </source>
</evidence>
<dbReference type="GO" id="GO:0015808">
    <property type="term" value="P:L-alanine transport"/>
    <property type="evidence" value="ECO:0007669"/>
    <property type="project" value="TreeGrafter"/>
</dbReference>
<organism evidence="12 13">
    <name type="scientific">Candidatus Microbacterium phytovorans</name>
    <dbReference type="NCBI Taxonomy" id="3121374"/>
    <lineage>
        <taxon>Bacteria</taxon>
        <taxon>Bacillati</taxon>
        <taxon>Actinomycetota</taxon>
        <taxon>Actinomycetes</taxon>
        <taxon>Micrococcales</taxon>
        <taxon>Microbacteriaceae</taxon>
        <taxon>Microbacterium</taxon>
    </lineage>
</organism>
<feature type="transmembrane region" description="Helical" evidence="10">
    <location>
        <begin position="352"/>
        <end position="371"/>
    </location>
</feature>
<dbReference type="AlphaFoldDB" id="A0AAJ5W267"/>
<feature type="signal peptide" evidence="11">
    <location>
        <begin position="1"/>
        <end position="38"/>
    </location>
</feature>
<feature type="transmembrane region" description="Helical" evidence="10">
    <location>
        <begin position="383"/>
        <end position="412"/>
    </location>
</feature>
<dbReference type="GO" id="GO:1903806">
    <property type="term" value="P:L-isoleucine import across plasma membrane"/>
    <property type="evidence" value="ECO:0007669"/>
    <property type="project" value="TreeGrafter"/>
</dbReference>
<evidence type="ECO:0000256" key="7">
    <source>
        <dbReference type="ARBA" id="ARBA00022989"/>
    </source>
</evidence>
<dbReference type="InterPro" id="IPR052157">
    <property type="entry name" value="BCAA_transport_permease"/>
</dbReference>
<evidence type="ECO:0000256" key="3">
    <source>
        <dbReference type="ARBA" id="ARBA00022475"/>
    </source>
</evidence>
<dbReference type="GO" id="GO:0005886">
    <property type="term" value="C:plasma membrane"/>
    <property type="evidence" value="ECO:0007669"/>
    <property type="project" value="UniProtKB-SubCell"/>
</dbReference>
<keyword evidence="7 10" id="KW-1133">Transmembrane helix</keyword>
<comment type="similarity">
    <text evidence="9">Belongs to the binding-protein-dependent transport system permease family. LivHM subfamily.</text>
</comment>
<gene>
    <name evidence="12" type="ORF">P0Y48_14360</name>
</gene>
<evidence type="ECO:0000256" key="8">
    <source>
        <dbReference type="ARBA" id="ARBA00023136"/>
    </source>
</evidence>
<evidence type="ECO:0000313" key="13">
    <source>
        <dbReference type="Proteomes" id="UP001213972"/>
    </source>
</evidence>
<evidence type="ECO:0000256" key="6">
    <source>
        <dbReference type="ARBA" id="ARBA00022970"/>
    </source>
</evidence>
<evidence type="ECO:0000256" key="2">
    <source>
        <dbReference type="ARBA" id="ARBA00022448"/>
    </source>
</evidence>
<evidence type="ECO:0000256" key="4">
    <source>
        <dbReference type="ARBA" id="ARBA00022519"/>
    </source>
</evidence>
<dbReference type="EMBL" id="CP119321">
    <property type="protein sequence ID" value="WEK13619.1"/>
    <property type="molecule type" value="Genomic_DNA"/>
</dbReference>
<feature type="chain" id="PRO_5042538774" evidence="11">
    <location>
        <begin position="39"/>
        <end position="452"/>
    </location>
</feature>
<keyword evidence="2" id="KW-0813">Transport</keyword>
<dbReference type="GO" id="GO:0015188">
    <property type="term" value="F:L-isoleucine transmembrane transporter activity"/>
    <property type="evidence" value="ECO:0007669"/>
    <property type="project" value="TreeGrafter"/>
</dbReference>
<keyword evidence="5 10" id="KW-0812">Transmembrane</keyword>
<dbReference type="GO" id="GO:0042941">
    <property type="term" value="P:D-alanine transmembrane transport"/>
    <property type="evidence" value="ECO:0007669"/>
    <property type="project" value="TreeGrafter"/>
</dbReference>
<accession>A0AAJ5W267</accession>
<feature type="transmembrane region" description="Helical" evidence="10">
    <location>
        <begin position="225"/>
        <end position="244"/>
    </location>
</feature>
<dbReference type="InterPro" id="IPR001851">
    <property type="entry name" value="ABC_transp_permease"/>
</dbReference>
<dbReference type="Pfam" id="PF02653">
    <property type="entry name" value="BPD_transp_2"/>
    <property type="match status" value="1"/>
</dbReference>
<evidence type="ECO:0000256" key="1">
    <source>
        <dbReference type="ARBA" id="ARBA00004651"/>
    </source>
</evidence>
<dbReference type="GO" id="GO:0005304">
    <property type="term" value="F:L-valine transmembrane transporter activity"/>
    <property type="evidence" value="ECO:0007669"/>
    <property type="project" value="TreeGrafter"/>
</dbReference>
<dbReference type="PANTHER" id="PTHR11795:SF371">
    <property type="entry name" value="HIGH-AFFINITY BRANCHED-CHAIN AMINO ACID TRANSPORT SYSTEM PERMEASE PROTEIN LIVH"/>
    <property type="match status" value="1"/>
</dbReference>
<evidence type="ECO:0000256" key="10">
    <source>
        <dbReference type="SAM" id="Phobius"/>
    </source>
</evidence>
<feature type="transmembrane region" description="Helical" evidence="10">
    <location>
        <begin position="424"/>
        <end position="443"/>
    </location>
</feature>
<reference evidence="12" key="1">
    <citation type="submission" date="2023-03" db="EMBL/GenBank/DDBJ databases">
        <title>Andean soil-derived lignocellulolytic bacterial consortium as a source of novel taxa and putative plastic-active enzymes.</title>
        <authorList>
            <person name="Diaz-Garcia L."/>
            <person name="Chuvochina M."/>
            <person name="Feuerriegel G."/>
            <person name="Bunk B."/>
            <person name="Sproer C."/>
            <person name="Streit W.R."/>
            <person name="Rodriguez L.M."/>
            <person name="Overmann J."/>
            <person name="Jimenez D.J."/>
        </authorList>
    </citation>
    <scope>NUCLEOTIDE SEQUENCE</scope>
    <source>
        <strain evidence="12">MAG 4610</strain>
    </source>
</reference>
<dbReference type="GO" id="GO:0015190">
    <property type="term" value="F:L-leucine transmembrane transporter activity"/>
    <property type="evidence" value="ECO:0007669"/>
    <property type="project" value="TreeGrafter"/>
</dbReference>
<name>A0AAJ5W267_9MICO</name>
<feature type="transmembrane region" description="Helical" evidence="10">
    <location>
        <begin position="251"/>
        <end position="272"/>
    </location>
</feature>
<dbReference type="CDD" id="cd06582">
    <property type="entry name" value="TM_PBP1_LivH_like"/>
    <property type="match status" value="1"/>
</dbReference>
<dbReference type="PANTHER" id="PTHR11795">
    <property type="entry name" value="BRANCHED-CHAIN AMINO ACID TRANSPORT SYSTEM PERMEASE PROTEIN LIVH"/>
    <property type="match status" value="1"/>
</dbReference>
<feature type="transmembrane region" description="Helical" evidence="10">
    <location>
        <begin position="164"/>
        <end position="190"/>
    </location>
</feature>
<keyword evidence="11" id="KW-0732">Signal</keyword>
<keyword evidence="8 10" id="KW-0472">Membrane</keyword>
<evidence type="ECO:0000256" key="9">
    <source>
        <dbReference type="ARBA" id="ARBA00037998"/>
    </source>
</evidence>
<dbReference type="GO" id="GO:0015192">
    <property type="term" value="F:L-phenylalanine transmembrane transporter activity"/>
    <property type="evidence" value="ECO:0007669"/>
    <property type="project" value="TreeGrafter"/>
</dbReference>
<dbReference type="SUPFAM" id="SSF49464">
    <property type="entry name" value="Carboxypeptidase regulatory domain-like"/>
    <property type="match status" value="1"/>
</dbReference>
<comment type="subcellular location">
    <subcellularLocation>
        <location evidence="1">Cell membrane</location>
        <topology evidence="1">Multi-pass membrane protein</topology>
    </subcellularLocation>
</comment>
<keyword evidence="4" id="KW-0997">Cell inner membrane</keyword>
<keyword evidence="3" id="KW-1003">Cell membrane</keyword>
<evidence type="ECO:0000256" key="5">
    <source>
        <dbReference type="ARBA" id="ARBA00022692"/>
    </source>
</evidence>
<keyword evidence="6" id="KW-0029">Amino-acid transport</keyword>
<dbReference type="InterPro" id="IPR008969">
    <property type="entry name" value="CarboxyPept-like_regulatory"/>
</dbReference>
<proteinExistence type="inferred from homology"/>